<organism evidence="2 3">
    <name type="scientific">Bacillus capparidis</name>
    <dbReference type="NCBI Taxonomy" id="1840411"/>
    <lineage>
        <taxon>Bacteria</taxon>
        <taxon>Bacillati</taxon>
        <taxon>Bacillota</taxon>
        <taxon>Bacilli</taxon>
        <taxon>Bacillales</taxon>
        <taxon>Bacillaceae</taxon>
        <taxon>Bacillus</taxon>
    </lineage>
</organism>
<dbReference type="InterPro" id="IPR005094">
    <property type="entry name" value="Endonuclease_MobA/VirD2"/>
</dbReference>
<dbReference type="Proteomes" id="UP000674416">
    <property type="component" value="Unassembled WGS sequence"/>
</dbReference>
<comment type="caution">
    <text evidence="2">The sequence shown here is derived from an EMBL/GenBank/DDBJ whole genome shotgun (WGS) entry which is preliminary data.</text>
</comment>
<keyword evidence="3" id="KW-1185">Reference proteome</keyword>
<reference evidence="2 3" key="1">
    <citation type="submission" date="2021-01" db="EMBL/GenBank/DDBJ databases">
        <title>Genomic Encyclopedia of Type Strains, Phase IV (KMG-IV): sequencing the most valuable type-strain genomes for metagenomic binning, comparative biology and taxonomic classification.</title>
        <authorList>
            <person name="Goeker M."/>
        </authorList>
    </citation>
    <scope>NUCLEOTIDE SEQUENCE [LARGE SCALE GENOMIC DNA]</scope>
    <source>
        <strain evidence="2 3">DSM 103394</strain>
    </source>
</reference>
<sequence>MSIVKIQPVKDLKAVVNYSLQEHKTNEELVTSYECDVETIERDFKLTLLDYNEKNNSNKKLSARMIIQSFDGDDNLTPEQAHQYGVELAENYFKGKHQYTVITHTETDNLHNHIIFNSINFQDLKMFDSSRQHSLYDLRRENDRVSKEHGLFIIENKGKKKDKYLAFNEYVSRAKKKSFKGTLEGIIDNTIQKANSFENFLNLMDQQGYESKQGKYLSFKNPKSNKFMRTKTLGINYLESSIKYRIENKEYGPIKQSVIDKQWIDKSQAKFINNRGLNRWATKKISTI</sequence>
<name>A0ABS4D0F9_9BACI</name>
<dbReference type="EMBL" id="JAFDST010000004">
    <property type="protein sequence ID" value="MBP1083073.1"/>
    <property type="molecule type" value="Genomic_DNA"/>
</dbReference>
<evidence type="ECO:0000313" key="3">
    <source>
        <dbReference type="Proteomes" id="UP000674416"/>
    </source>
</evidence>
<evidence type="ECO:0000259" key="1">
    <source>
        <dbReference type="Pfam" id="PF03432"/>
    </source>
</evidence>
<feature type="domain" description="MobA/VirD2-like nuclease" evidence="1">
    <location>
        <begin position="20"/>
        <end position="151"/>
    </location>
</feature>
<dbReference type="RefSeq" id="WP_312883839.1">
    <property type="nucleotide sequence ID" value="NZ_JAFDST010000004.1"/>
</dbReference>
<proteinExistence type="predicted"/>
<accession>A0ABS4D0F9</accession>
<dbReference type="Pfam" id="PF03432">
    <property type="entry name" value="Relaxase"/>
    <property type="match status" value="1"/>
</dbReference>
<evidence type="ECO:0000313" key="2">
    <source>
        <dbReference type="EMBL" id="MBP1083073.1"/>
    </source>
</evidence>
<gene>
    <name evidence="2" type="ORF">JOC74_003583</name>
</gene>
<protein>
    <recommendedName>
        <fullName evidence="1">MobA/VirD2-like nuclease domain-containing protein</fullName>
    </recommendedName>
</protein>